<keyword evidence="2" id="KW-0472">Membrane</keyword>
<sequence>MSPYHPKIWHHRTAHSYNEQSLGFPEHQGYREKCCQFFRLDANHLLRTPPPFIRAYSPELRSLDIHEEDFVAFIDNLSLAQAPPVALQALDAAGLVVSLVPYHWMVFAGFSMNVAAGVGTAAMTKSRTRRFLEIVNETYFAPRGLKASIYEDKELVERLSLDPNMPPLAPPRNSKVPVAGGYRRIEALKPYTASMTFNVPPPIELRDSLDKMAAKQIQRKIKKREDGVHNPESSRESIYGSHFWPEPDTELKDAKANERQEKKLEKEQKIVEKMEYIVVEPLNTKQY</sequence>
<dbReference type="InterPro" id="IPR053221">
    <property type="entry name" value="Burnettramic_acid_biosynth"/>
</dbReference>
<dbReference type="PANTHER" id="PTHR38887:SF1">
    <property type="entry name" value="RAS MODIFICATION PROTEIN ERF4"/>
    <property type="match status" value="1"/>
</dbReference>
<protein>
    <submittedName>
        <fullName evidence="3">Uncharacterized protein</fullName>
    </submittedName>
</protein>
<dbReference type="EMBL" id="NRDI02000013">
    <property type="protein sequence ID" value="KAI1511814.1"/>
    <property type="molecule type" value="Genomic_DNA"/>
</dbReference>
<dbReference type="PANTHER" id="PTHR38887">
    <property type="entry name" value="CHROMOSOME 21, WHOLE GENOME SHOTGUN SEQUENCE"/>
    <property type="match status" value="1"/>
</dbReference>
<organism evidence="3 4">
    <name type="scientific">Pyrenophora tritici-repentis</name>
    <dbReference type="NCBI Taxonomy" id="45151"/>
    <lineage>
        <taxon>Eukaryota</taxon>
        <taxon>Fungi</taxon>
        <taxon>Dikarya</taxon>
        <taxon>Ascomycota</taxon>
        <taxon>Pezizomycotina</taxon>
        <taxon>Dothideomycetes</taxon>
        <taxon>Pleosporomycetidae</taxon>
        <taxon>Pleosporales</taxon>
        <taxon>Pleosporineae</taxon>
        <taxon>Pleosporaceae</taxon>
        <taxon>Pyrenophora</taxon>
    </lineage>
</organism>
<name>A0A922STR3_9PLEO</name>
<comment type="caution">
    <text evidence="3">The sequence shown here is derived from an EMBL/GenBank/DDBJ whole genome shotgun (WGS) entry which is preliminary data.</text>
</comment>
<evidence type="ECO:0000256" key="2">
    <source>
        <dbReference type="SAM" id="Phobius"/>
    </source>
</evidence>
<feature type="compositionally biased region" description="Basic and acidic residues" evidence="1">
    <location>
        <begin position="223"/>
        <end position="235"/>
    </location>
</feature>
<evidence type="ECO:0000256" key="1">
    <source>
        <dbReference type="SAM" id="MobiDB-lite"/>
    </source>
</evidence>
<feature type="region of interest" description="Disordered" evidence="1">
    <location>
        <begin position="222"/>
        <end position="248"/>
    </location>
</feature>
<keyword evidence="4" id="KW-1185">Reference proteome</keyword>
<proteinExistence type="predicted"/>
<keyword evidence="2" id="KW-1133">Transmembrane helix</keyword>
<evidence type="ECO:0000313" key="4">
    <source>
        <dbReference type="Proteomes" id="UP000249757"/>
    </source>
</evidence>
<dbReference type="OrthoDB" id="3694430at2759"/>
<accession>A0A922STR3</accession>
<gene>
    <name evidence="3" type="ORF">Ptr86124_009458</name>
</gene>
<reference evidence="4" key="1">
    <citation type="journal article" date="2022" name="Microb. Genom.">
        <title>A global pangenome for the wheat fungal pathogen Pyrenophora tritici-repentis and prediction of effector protein structural homology.</title>
        <authorList>
            <person name="Moolhuijzen P.M."/>
            <person name="See P.T."/>
            <person name="Shi G."/>
            <person name="Powell H.R."/>
            <person name="Cockram J."/>
            <person name="Jorgensen L.N."/>
            <person name="Benslimane H."/>
            <person name="Strelkov S.E."/>
            <person name="Turner J."/>
            <person name="Liu Z."/>
            <person name="Moffat C.S."/>
        </authorList>
    </citation>
    <scope>NUCLEOTIDE SEQUENCE [LARGE SCALE GENOMIC DNA]</scope>
</reference>
<evidence type="ECO:0000313" key="3">
    <source>
        <dbReference type="EMBL" id="KAI1511814.1"/>
    </source>
</evidence>
<keyword evidence="2" id="KW-0812">Transmembrane</keyword>
<dbReference type="Proteomes" id="UP000249757">
    <property type="component" value="Unassembled WGS sequence"/>
</dbReference>
<dbReference type="AlphaFoldDB" id="A0A922STR3"/>
<feature type="transmembrane region" description="Helical" evidence="2">
    <location>
        <begin position="102"/>
        <end position="123"/>
    </location>
</feature>